<dbReference type="GO" id="GO:0020037">
    <property type="term" value="F:heme binding"/>
    <property type="evidence" value="ECO:0007669"/>
    <property type="project" value="InterPro"/>
</dbReference>
<dbReference type="Pfam" id="PF00067">
    <property type="entry name" value="p450"/>
    <property type="match status" value="1"/>
</dbReference>
<dbReference type="PROSITE" id="PS00086">
    <property type="entry name" value="CYTOCHROME_P450"/>
    <property type="match status" value="1"/>
</dbReference>
<comment type="cofactor">
    <cofactor evidence="1 8">
        <name>heme</name>
        <dbReference type="ChEBI" id="CHEBI:30413"/>
    </cofactor>
</comment>
<dbReference type="PANTHER" id="PTHR46206:SF6">
    <property type="entry name" value="CYTOCHROME P450 MONOOXYGENASE AN1598-RELATED"/>
    <property type="match status" value="1"/>
</dbReference>
<evidence type="ECO:0000256" key="8">
    <source>
        <dbReference type="PIRSR" id="PIRSR602403-1"/>
    </source>
</evidence>
<keyword evidence="7 9" id="KW-0503">Monooxygenase</keyword>
<dbReference type="SUPFAM" id="SSF48264">
    <property type="entry name" value="Cytochrome P450"/>
    <property type="match status" value="1"/>
</dbReference>
<keyword evidence="5 9" id="KW-0560">Oxidoreductase</keyword>
<evidence type="ECO:0000256" key="10">
    <source>
        <dbReference type="SAM" id="MobiDB-lite"/>
    </source>
</evidence>
<dbReference type="InterPro" id="IPR001128">
    <property type="entry name" value="Cyt_P450"/>
</dbReference>
<name>A0AAD5WWT5_9PEZI</name>
<feature type="region of interest" description="Disordered" evidence="10">
    <location>
        <begin position="251"/>
        <end position="270"/>
    </location>
</feature>
<dbReference type="GO" id="GO:0004497">
    <property type="term" value="F:monooxygenase activity"/>
    <property type="evidence" value="ECO:0007669"/>
    <property type="project" value="UniProtKB-KW"/>
</dbReference>
<dbReference type="InterPro" id="IPR002403">
    <property type="entry name" value="Cyt_P450_E_grp-IV"/>
</dbReference>
<dbReference type="CDD" id="cd11041">
    <property type="entry name" value="CYP503A1-like"/>
    <property type="match status" value="1"/>
</dbReference>
<dbReference type="GO" id="GO:0016705">
    <property type="term" value="F:oxidoreductase activity, acting on paired donors, with incorporation or reduction of molecular oxygen"/>
    <property type="evidence" value="ECO:0007669"/>
    <property type="project" value="InterPro"/>
</dbReference>
<feature type="region of interest" description="Disordered" evidence="10">
    <location>
        <begin position="505"/>
        <end position="547"/>
    </location>
</feature>
<keyword evidence="12" id="KW-1185">Reference proteome</keyword>
<comment type="caution">
    <text evidence="11">The sequence shown here is derived from an EMBL/GenBank/DDBJ whole genome shotgun (WGS) entry which is preliminary data.</text>
</comment>
<evidence type="ECO:0000256" key="6">
    <source>
        <dbReference type="ARBA" id="ARBA00023004"/>
    </source>
</evidence>
<dbReference type="Proteomes" id="UP001201980">
    <property type="component" value="Unassembled WGS sequence"/>
</dbReference>
<evidence type="ECO:0008006" key="13">
    <source>
        <dbReference type="Google" id="ProtNLM"/>
    </source>
</evidence>
<proteinExistence type="inferred from homology"/>
<dbReference type="InterPro" id="IPR036396">
    <property type="entry name" value="Cyt_P450_sf"/>
</dbReference>
<dbReference type="PRINTS" id="PR00465">
    <property type="entry name" value="EP450IV"/>
</dbReference>
<dbReference type="PRINTS" id="PR00385">
    <property type="entry name" value="P450"/>
</dbReference>
<evidence type="ECO:0000313" key="12">
    <source>
        <dbReference type="Proteomes" id="UP001201980"/>
    </source>
</evidence>
<dbReference type="PANTHER" id="PTHR46206">
    <property type="entry name" value="CYTOCHROME P450"/>
    <property type="match status" value="1"/>
</dbReference>
<keyword evidence="8 9" id="KW-0349">Heme</keyword>
<dbReference type="Gene3D" id="1.10.630.10">
    <property type="entry name" value="Cytochrome P450"/>
    <property type="match status" value="1"/>
</dbReference>
<evidence type="ECO:0000256" key="4">
    <source>
        <dbReference type="ARBA" id="ARBA00022723"/>
    </source>
</evidence>
<keyword evidence="6 8" id="KW-0408">Iron</keyword>
<evidence type="ECO:0000256" key="1">
    <source>
        <dbReference type="ARBA" id="ARBA00001971"/>
    </source>
</evidence>
<dbReference type="AlphaFoldDB" id="A0AAD5WWT5"/>
<comment type="similarity">
    <text evidence="3 9">Belongs to the cytochrome P450 family.</text>
</comment>
<dbReference type="EMBL" id="JAKWBI020000017">
    <property type="protein sequence ID" value="KAJ2906226.1"/>
    <property type="molecule type" value="Genomic_DNA"/>
</dbReference>
<protein>
    <recommendedName>
        <fullName evidence="13">Cytochrome P450</fullName>
    </recommendedName>
</protein>
<evidence type="ECO:0000256" key="5">
    <source>
        <dbReference type="ARBA" id="ARBA00023002"/>
    </source>
</evidence>
<feature type="binding site" description="axial binding residue" evidence="8">
    <location>
        <position position="478"/>
    </location>
    <ligand>
        <name>heme</name>
        <dbReference type="ChEBI" id="CHEBI:30413"/>
    </ligand>
    <ligandPart>
        <name>Fe</name>
        <dbReference type="ChEBI" id="CHEBI:18248"/>
    </ligandPart>
</feature>
<dbReference type="InterPro" id="IPR017972">
    <property type="entry name" value="Cyt_P450_CS"/>
</dbReference>
<accession>A0AAD5WWT5</accession>
<evidence type="ECO:0000256" key="7">
    <source>
        <dbReference type="ARBA" id="ARBA00023033"/>
    </source>
</evidence>
<sequence length="547" mass="62228">MITYYMTTLAHWAWVPVMVMVIYKIYQQYLEHRSVVPNFPIVDEADFSDWGEAMVYGSNKYKDQPFQILGPNDSTVILPISYFPETEQIGGATISLTEEVRRRFLGRWTHLGMNTAVIETVRKELTRNVDKILSAGIIADETAHSMDTEIGRFCTGDGWTPIPVFAKMLSAVSMISGRIFVGLPLCRDKEWIDISVGYTLNAVATTTEASRWKPFLRPLVAPFLPSVRRCREQRRKMAQWMRPLLAEVRARQQDEKQGAHEPGAANGERGKHADLEARGTFVSWLMNHIPESSQTEDELSIGQILISFASIHTTSTTTSMALYDLACRPQLAEELREEIEDVARRDDLKKNRNGIAVWPKQSMAKLWKLDSFVKESQRMNPLAFATPVHRVMAPVTFSTGLHLPKHARLCFPSWAIHTSPSTPAFSPLYNSGTGNLPPDQFDPLRFYRLRLIEGRERKHQVVTTSCESLNFGHGHHACPGRFFATYEIKYILMAIITGYDIRFPGDDDNDDEKNGKGREELRPENIKVGMAQQPNPRGLIEFRKRQV</sequence>
<evidence type="ECO:0000313" key="11">
    <source>
        <dbReference type="EMBL" id="KAJ2906226.1"/>
    </source>
</evidence>
<evidence type="ECO:0000256" key="9">
    <source>
        <dbReference type="RuleBase" id="RU000461"/>
    </source>
</evidence>
<comment type="subcellular location">
    <subcellularLocation>
        <location evidence="2">Membrane</location>
        <topology evidence="2">Single-pass membrane protein</topology>
    </subcellularLocation>
</comment>
<evidence type="ECO:0000256" key="3">
    <source>
        <dbReference type="ARBA" id="ARBA00010617"/>
    </source>
</evidence>
<evidence type="ECO:0000256" key="2">
    <source>
        <dbReference type="ARBA" id="ARBA00004167"/>
    </source>
</evidence>
<dbReference type="GO" id="GO:0016020">
    <property type="term" value="C:membrane"/>
    <property type="evidence" value="ECO:0007669"/>
    <property type="project" value="UniProtKB-SubCell"/>
</dbReference>
<dbReference type="GO" id="GO:0005506">
    <property type="term" value="F:iron ion binding"/>
    <property type="evidence" value="ECO:0007669"/>
    <property type="project" value="InterPro"/>
</dbReference>
<organism evidence="11 12">
    <name type="scientific">Zalerion maritima</name>
    <dbReference type="NCBI Taxonomy" id="339359"/>
    <lineage>
        <taxon>Eukaryota</taxon>
        <taxon>Fungi</taxon>
        <taxon>Dikarya</taxon>
        <taxon>Ascomycota</taxon>
        <taxon>Pezizomycotina</taxon>
        <taxon>Sordariomycetes</taxon>
        <taxon>Lulworthiomycetidae</taxon>
        <taxon>Lulworthiales</taxon>
        <taxon>Lulworthiaceae</taxon>
        <taxon>Zalerion</taxon>
    </lineage>
</organism>
<feature type="compositionally biased region" description="Basic and acidic residues" evidence="10">
    <location>
        <begin position="512"/>
        <end position="525"/>
    </location>
</feature>
<gene>
    <name evidence="11" type="ORF">MKZ38_002651</name>
</gene>
<reference evidence="11" key="1">
    <citation type="submission" date="2022-07" db="EMBL/GenBank/DDBJ databases">
        <title>Draft genome sequence of Zalerion maritima ATCC 34329, a (micro)plastics degrading marine fungus.</title>
        <authorList>
            <person name="Paco A."/>
            <person name="Goncalves M.F.M."/>
            <person name="Rocha-Santos T.A.P."/>
            <person name="Alves A."/>
        </authorList>
    </citation>
    <scope>NUCLEOTIDE SEQUENCE</scope>
    <source>
        <strain evidence="11">ATCC 34329</strain>
    </source>
</reference>
<keyword evidence="4 8" id="KW-0479">Metal-binding</keyword>